<accession>A0A821ZWQ8</accession>
<dbReference type="AlphaFoldDB" id="A0A821ZWQ8"/>
<dbReference type="Gene3D" id="3.80.10.10">
    <property type="entry name" value="Ribonuclease Inhibitor"/>
    <property type="match status" value="1"/>
</dbReference>
<dbReference type="Proteomes" id="UP000663848">
    <property type="component" value="Unassembled WGS sequence"/>
</dbReference>
<protein>
    <submittedName>
        <fullName evidence="1">Uncharacterized protein</fullName>
    </submittedName>
</protein>
<reference evidence="1" key="1">
    <citation type="submission" date="2021-02" db="EMBL/GenBank/DDBJ databases">
        <authorList>
            <person name="Nowell W R."/>
        </authorList>
    </citation>
    <scope>NUCLEOTIDE SEQUENCE</scope>
</reference>
<evidence type="ECO:0000313" key="2">
    <source>
        <dbReference type="Proteomes" id="UP000663848"/>
    </source>
</evidence>
<sequence>MDLHFQELLDMDTDAESWWTYGAMIANMTLPVKLSYTFQQLTDAHMERVIRETFQKNARIELDLTGNRITDVGAAFLAQALQQNQVSRSARYLEMFSRSVVYNHRHCSVIHTARD</sequence>
<dbReference type="InterPro" id="IPR032675">
    <property type="entry name" value="LRR_dom_sf"/>
</dbReference>
<dbReference type="EMBL" id="CAJOBR010027820">
    <property type="protein sequence ID" value="CAF4978237.1"/>
    <property type="molecule type" value="Genomic_DNA"/>
</dbReference>
<dbReference type="SUPFAM" id="SSF52047">
    <property type="entry name" value="RNI-like"/>
    <property type="match status" value="1"/>
</dbReference>
<organism evidence="1 2">
    <name type="scientific">Rotaria socialis</name>
    <dbReference type="NCBI Taxonomy" id="392032"/>
    <lineage>
        <taxon>Eukaryota</taxon>
        <taxon>Metazoa</taxon>
        <taxon>Spiralia</taxon>
        <taxon>Gnathifera</taxon>
        <taxon>Rotifera</taxon>
        <taxon>Eurotatoria</taxon>
        <taxon>Bdelloidea</taxon>
        <taxon>Philodinida</taxon>
        <taxon>Philodinidae</taxon>
        <taxon>Rotaria</taxon>
    </lineage>
</organism>
<gene>
    <name evidence="1" type="ORF">QYT958_LOCUS35905</name>
</gene>
<name>A0A821ZWQ8_9BILA</name>
<evidence type="ECO:0000313" key="1">
    <source>
        <dbReference type="EMBL" id="CAF4978237.1"/>
    </source>
</evidence>
<proteinExistence type="predicted"/>
<comment type="caution">
    <text evidence="1">The sequence shown here is derived from an EMBL/GenBank/DDBJ whole genome shotgun (WGS) entry which is preliminary data.</text>
</comment>